<evidence type="ECO:0000256" key="5">
    <source>
        <dbReference type="PROSITE-ProRule" id="PRU00181"/>
    </source>
</evidence>
<evidence type="ECO:0000259" key="7">
    <source>
        <dbReference type="PROSITE" id="PS50832"/>
    </source>
</evidence>
<evidence type="ECO:0000256" key="2">
    <source>
        <dbReference type="ARBA" id="ARBA00020989"/>
    </source>
</evidence>
<proteinExistence type="inferred from homology"/>
<dbReference type="GO" id="GO:0003723">
    <property type="term" value="F:RNA binding"/>
    <property type="evidence" value="ECO:0007669"/>
    <property type="project" value="UniProtKB-KW"/>
</dbReference>
<dbReference type="Proteomes" id="UP000308267">
    <property type="component" value="Unassembled WGS sequence"/>
</dbReference>
<keyword evidence="3" id="KW-0694">RNA-binding</keyword>
<dbReference type="GO" id="GO:0005634">
    <property type="term" value="C:nucleus"/>
    <property type="evidence" value="ECO:0007669"/>
    <property type="project" value="TreeGrafter"/>
</dbReference>
<dbReference type="InterPro" id="IPR006196">
    <property type="entry name" value="RNA-binding_domain_S1_IF1"/>
</dbReference>
<evidence type="ECO:0000256" key="1">
    <source>
        <dbReference type="ARBA" id="ARBA00007340"/>
    </source>
</evidence>
<feature type="region of interest" description="Disordered" evidence="6">
    <location>
        <begin position="101"/>
        <end position="152"/>
    </location>
</feature>
<evidence type="ECO:0000313" key="8">
    <source>
        <dbReference type="EMBL" id="TGZ62285.1"/>
    </source>
</evidence>
<dbReference type="Gene3D" id="2.40.50.140">
    <property type="entry name" value="Nucleic acid-binding proteins"/>
    <property type="match status" value="1"/>
</dbReference>
<dbReference type="InterPro" id="IPR039294">
    <property type="entry name" value="EIF1AD"/>
</dbReference>
<dbReference type="SMART" id="SM00652">
    <property type="entry name" value="eIF1a"/>
    <property type="match status" value="1"/>
</dbReference>
<evidence type="ECO:0000256" key="6">
    <source>
        <dbReference type="SAM" id="MobiDB-lite"/>
    </source>
</evidence>
<dbReference type="PANTHER" id="PTHR21641:SF0">
    <property type="entry name" value="RNA-BINDING PROTEIN EIF1AD-RELATED"/>
    <property type="match status" value="1"/>
</dbReference>
<organism evidence="8 9">
    <name type="scientific">Opisthorchis felineus</name>
    <dbReference type="NCBI Taxonomy" id="147828"/>
    <lineage>
        <taxon>Eukaryota</taxon>
        <taxon>Metazoa</taxon>
        <taxon>Spiralia</taxon>
        <taxon>Lophotrochozoa</taxon>
        <taxon>Platyhelminthes</taxon>
        <taxon>Trematoda</taxon>
        <taxon>Digenea</taxon>
        <taxon>Opisthorchiida</taxon>
        <taxon>Opisthorchiata</taxon>
        <taxon>Opisthorchiidae</taxon>
        <taxon>Opisthorchis</taxon>
    </lineage>
</organism>
<keyword evidence="5" id="KW-0396">Initiation factor</keyword>
<evidence type="ECO:0000256" key="4">
    <source>
        <dbReference type="ARBA" id="ARBA00031998"/>
    </source>
</evidence>
<name>A0A4S2LFG5_OPIFE</name>
<dbReference type="OrthoDB" id="1738325at2759"/>
<gene>
    <name evidence="8" type="ORF">CRM22_007530</name>
</gene>
<sequence length="152" mass="17328">MYPSSIPRRKKVERELFETLYSVGPGEFICKLLKSQGNYLFTAEDERGEQLLLSIPDRLRNAFYFSSGDYVLCAPLEHKKVRGEIRTVLYEKQITHLIGLNSWPKNFPTKSSRKTQNQDEPYLSEDMLPSSDSSYDGAECDSIKEESGSSSS</sequence>
<dbReference type="InterPro" id="IPR001253">
    <property type="entry name" value="TIF_eIF-1A"/>
</dbReference>
<keyword evidence="5" id="KW-0648">Protein biosynthesis</keyword>
<dbReference type="Pfam" id="PF01176">
    <property type="entry name" value="eIF-1a"/>
    <property type="match status" value="1"/>
</dbReference>
<dbReference type="InterPro" id="IPR012340">
    <property type="entry name" value="NA-bd_OB-fold"/>
</dbReference>
<accession>A0A4S2LFG5</accession>
<feature type="compositionally biased region" description="Basic and acidic residues" evidence="6">
    <location>
        <begin position="141"/>
        <end position="152"/>
    </location>
</feature>
<reference evidence="8 9" key="1">
    <citation type="journal article" date="2019" name="BMC Genomics">
        <title>New insights from Opisthorchis felineus genome: update on genomics of the epidemiologically important liver flukes.</title>
        <authorList>
            <person name="Ershov N.I."/>
            <person name="Mordvinov V.A."/>
            <person name="Prokhortchouk E.B."/>
            <person name="Pakharukova M.Y."/>
            <person name="Gunbin K.V."/>
            <person name="Ustyantsev K."/>
            <person name="Genaev M.A."/>
            <person name="Blinov A.G."/>
            <person name="Mazur A."/>
            <person name="Boulygina E."/>
            <person name="Tsygankova S."/>
            <person name="Khrameeva E."/>
            <person name="Chekanov N."/>
            <person name="Fan G."/>
            <person name="Xiao A."/>
            <person name="Zhang H."/>
            <person name="Xu X."/>
            <person name="Yang H."/>
            <person name="Solovyev V."/>
            <person name="Lee S.M."/>
            <person name="Liu X."/>
            <person name="Afonnikov D.A."/>
            <person name="Skryabin K.G."/>
        </authorList>
    </citation>
    <scope>NUCLEOTIDE SEQUENCE [LARGE SCALE GENOMIC DNA]</scope>
    <source>
        <strain evidence="8">AK-0245</strain>
        <tissue evidence="8">Whole organism</tissue>
    </source>
</reference>
<comment type="similarity">
    <text evidence="1">Belongs to the EIF1AD family.</text>
</comment>
<protein>
    <recommendedName>
        <fullName evidence="2">Probable RNA-binding protein EIF1AD</fullName>
    </recommendedName>
    <alternativeName>
        <fullName evidence="4">Eukaryotic translation initiation factor 1A domain-containing protein</fullName>
    </alternativeName>
</protein>
<dbReference type="EMBL" id="SJOL01007625">
    <property type="protein sequence ID" value="TGZ62285.1"/>
    <property type="molecule type" value="Genomic_DNA"/>
</dbReference>
<feature type="compositionally biased region" description="Polar residues" evidence="6">
    <location>
        <begin position="108"/>
        <end position="119"/>
    </location>
</feature>
<dbReference type="SUPFAM" id="SSF50249">
    <property type="entry name" value="Nucleic acid-binding proteins"/>
    <property type="match status" value="1"/>
</dbReference>
<keyword evidence="9" id="KW-1185">Reference proteome</keyword>
<evidence type="ECO:0000313" key="9">
    <source>
        <dbReference type="Proteomes" id="UP000308267"/>
    </source>
</evidence>
<dbReference type="GO" id="GO:0003743">
    <property type="term" value="F:translation initiation factor activity"/>
    <property type="evidence" value="ECO:0007669"/>
    <property type="project" value="UniProtKB-UniRule"/>
</dbReference>
<dbReference type="PROSITE" id="PS50832">
    <property type="entry name" value="S1_IF1_TYPE"/>
    <property type="match status" value="1"/>
</dbReference>
<evidence type="ECO:0000256" key="3">
    <source>
        <dbReference type="ARBA" id="ARBA00022884"/>
    </source>
</evidence>
<dbReference type="AlphaFoldDB" id="A0A4S2LFG5"/>
<dbReference type="PANTHER" id="PTHR21641">
    <property type="entry name" value="TRANSLATION INITIATION FACTOR-RELATED"/>
    <property type="match status" value="1"/>
</dbReference>
<comment type="caution">
    <text evidence="8">The sequence shown here is derived from an EMBL/GenBank/DDBJ whole genome shotgun (WGS) entry which is preliminary data.</text>
</comment>
<feature type="domain" description="S1-like" evidence="7">
    <location>
        <begin position="7"/>
        <end position="85"/>
    </location>
</feature>